<protein>
    <submittedName>
        <fullName evidence="1">Uncharacterized protein</fullName>
    </submittedName>
</protein>
<accession>A0A392RDE8</accession>
<reference evidence="1 2" key="1">
    <citation type="journal article" date="2018" name="Front. Plant Sci.">
        <title>Red Clover (Trifolium pratense) and Zigzag Clover (T. medium) - A Picture of Genomic Similarities and Differences.</title>
        <authorList>
            <person name="Dluhosova J."/>
            <person name="Istvanek J."/>
            <person name="Nedelnik J."/>
            <person name="Repkova J."/>
        </authorList>
    </citation>
    <scope>NUCLEOTIDE SEQUENCE [LARGE SCALE GENOMIC DNA]</scope>
    <source>
        <strain evidence="2">cv. 10/8</strain>
        <tissue evidence="1">Leaf</tissue>
    </source>
</reference>
<evidence type="ECO:0000313" key="2">
    <source>
        <dbReference type="Proteomes" id="UP000265520"/>
    </source>
</evidence>
<keyword evidence="2" id="KW-1185">Reference proteome</keyword>
<dbReference type="PANTHER" id="PTHR35046:SF9">
    <property type="entry name" value="RNA-DIRECTED DNA POLYMERASE"/>
    <property type="match status" value="1"/>
</dbReference>
<proteinExistence type="predicted"/>
<dbReference type="PANTHER" id="PTHR35046">
    <property type="entry name" value="ZINC KNUCKLE (CCHC-TYPE) FAMILY PROTEIN"/>
    <property type="match status" value="1"/>
</dbReference>
<feature type="non-terminal residue" evidence="1">
    <location>
        <position position="103"/>
    </location>
</feature>
<sequence>MVEKLKLPTESHPHMYKLQCLNEGSEVKVTKRSLVTFFVGQKYRDQVWCDVVPMDACHLLFGRPWQYDRRAHQDCYAKTYSFIKDRVEIKLTQLPPSELDKSK</sequence>
<name>A0A392RDE8_9FABA</name>
<dbReference type="AlphaFoldDB" id="A0A392RDE8"/>
<organism evidence="1 2">
    <name type="scientific">Trifolium medium</name>
    <dbReference type="NCBI Taxonomy" id="97028"/>
    <lineage>
        <taxon>Eukaryota</taxon>
        <taxon>Viridiplantae</taxon>
        <taxon>Streptophyta</taxon>
        <taxon>Embryophyta</taxon>
        <taxon>Tracheophyta</taxon>
        <taxon>Spermatophyta</taxon>
        <taxon>Magnoliopsida</taxon>
        <taxon>eudicotyledons</taxon>
        <taxon>Gunneridae</taxon>
        <taxon>Pentapetalae</taxon>
        <taxon>rosids</taxon>
        <taxon>fabids</taxon>
        <taxon>Fabales</taxon>
        <taxon>Fabaceae</taxon>
        <taxon>Papilionoideae</taxon>
        <taxon>50 kb inversion clade</taxon>
        <taxon>NPAAA clade</taxon>
        <taxon>Hologalegina</taxon>
        <taxon>IRL clade</taxon>
        <taxon>Trifolieae</taxon>
        <taxon>Trifolium</taxon>
    </lineage>
</organism>
<dbReference type="EMBL" id="LXQA010211754">
    <property type="protein sequence ID" value="MCI34227.1"/>
    <property type="molecule type" value="Genomic_DNA"/>
</dbReference>
<dbReference type="Proteomes" id="UP000265520">
    <property type="component" value="Unassembled WGS sequence"/>
</dbReference>
<dbReference type="CDD" id="cd00303">
    <property type="entry name" value="retropepsin_like"/>
    <property type="match status" value="1"/>
</dbReference>
<comment type="caution">
    <text evidence="1">The sequence shown here is derived from an EMBL/GenBank/DDBJ whole genome shotgun (WGS) entry which is preliminary data.</text>
</comment>
<evidence type="ECO:0000313" key="1">
    <source>
        <dbReference type="EMBL" id="MCI34227.1"/>
    </source>
</evidence>